<dbReference type="InterPro" id="IPR006312">
    <property type="entry name" value="TatA/E"/>
</dbReference>
<name>A0A3L7IXB6_9MICO</name>
<comment type="function">
    <text evidence="9">Part of the twin-arginine translocation (Tat) system that transports large folded proteins containing a characteristic twin-arginine motif in their signal peptide across membranes. TatA could form the protein-conducting channel of the Tat system.</text>
</comment>
<dbReference type="GO" id="GO:0033281">
    <property type="term" value="C:TAT protein transport complex"/>
    <property type="evidence" value="ECO:0007669"/>
    <property type="project" value="UniProtKB-UniRule"/>
</dbReference>
<comment type="caution">
    <text evidence="10">The sequence shown here is derived from an EMBL/GenBank/DDBJ whole genome shotgun (WGS) entry which is preliminary data.</text>
</comment>
<keyword evidence="5 9" id="KW-0653">Protein transport</keyword>
<evidence type="ECO:0000256" key="3">
    <source>
        <dbReference type="ARBA" id="ARBA00022475"/>
    </source>
</evidence>
<evidence type="ECO:0000256" key="9">
    <source>
        <dbReference type="HAMAP-Rule" id="MF_00236"/>
    </source>
</evidence>
<evidence type="ECO:0000256" key="5">
    <source>
        <dbReference type="ARBA" id="ARBA00022927"/>
    </source>
</evidence>
<dbReference type="HAMAP" id="MF_00236">
    <property type="entry name" value="TatA_E"/>
    <property type="match status" value="1"/>
</dbReference>
<comment type="subcellular location">
    <subcellularLocation>
        <location evidence="1 9">Cell membrane</location>
        <topology evidence="1 9">Single-pass membrane protein</topology>
    </subcellularLocation>
</comment>
<dbReference type="PANTHER" id="PTHR42982">
    <property type="entry name" value="SEC-INDEPENDENT PROTEIN TRANSLOCASE PROTEIN TATA"/>
    <property type="match status" value="1"/>
</dbReference>
<evidence type="ECO:0000256" key="6">
    <source>
        <dbReference type="ARBA" id="ARBA00022989"/>
    </source>
</evidence>
<dbReference type="GO" id="GO:0043953">
    <property type="term" value="P:protein transport by the Tat complex"/>
    <property type="evidence" value="ECO:0007669"/>
    <property type="project" value="UniProtKB-UniRule"/>
</dbReference>
<evidence type="ECO:0000256" key="7">
    <source>
        <dbReference type="ARBA" id="ARBA00023010"/>
    </source>
</evidence>
<dbReference type="Gene3D" id="1.20.5.3310">
    <property type="match status" value="1"/>
</dbReference>
<keyword evidence="8 9" id="KW-0472">Membrane</keyword>
<dbReference type="GO" id="GO:0008320">
    <property type="term" value="F:protein transmembrane transporter activity"/>
    <property type="evidence" value="ECO:0007669"/>
    <property type="project" value="UniProtKB-UniRule"/>
</dbReference>
<keyword evidence="6 9" id="KW-1133">Transmembrane helix</keyword>
<keyword evidence="7 9" id="KW-0811">Translocation</keyword>
<dbReference type="Proteomes" id="UP000282460">
    <property type="component" value="Unassembled WGS sequence"/>
</dbReference>
<keyword evidence="3 9" id="KW-1003">Cell membrane</keyword>
<comment type="subunit">
    <text evidence="9">The Tat system comprises two distinct complexes: a TatABC complex, containing multiple copies of TatA, TatB and TatC subunits, and a separate TatA complex, containing only TatA subunits. Substrates initially bind to the TatABC complex, which probably triggers association of the separate TatA complex to form the active translocon.</text>
</comment>
<dbReference type="PANTHER" id="PTHR42982:SF8">
    <property type="entry name" value="SEC-INDEPENDENT PROTEIN TRANSLOCASE PROTEIN TATA"/>
    <property type="match status" value="1"/>
</dbReference>
<keyword evidence="2 9" id="KW-0813">Transport</keyword>
<keyword evidence="11" id="KW-1185">Reference proteome</keyword>
<proteinExistence type="inferred from homology"/>
<organism evidence="10 11">
    <name type="scientific">Mycetocola zhadangensis</name>
    <dbReference type="NCBI Taxonomy" id="1164595"/>
    <lineage>
        <taxon>Bacteria</taxon>
        <taxon>Bacillati</taxon>
        <taxon>Actinomycetota</taxon>
        <taxon>Actinomycetes</taxon>
        <taxon>Micrococcales</taxon>
        <taxon>Microbacteriaceae</taxon>
        <taxon>Mycetocola</taxon>
    </lineage>
</organism>
<keyword evidence="4 9" id="KW-0812">Transmembrane</keyword>
<sequence length="69" mass="7136">MLGNAFSGWHLIVIVFLVLLLFGAPKLPGLAKSIGQSMKILKTEVRGTPEDAGAHVVAEPAKPSPGSTA</sequence>
<dbReference type="OrthoDB" id="5245163at2"/>
<dbReference type="AlphaFoldDB" id="A0A3L7IXB6"/>
<evidence type="ECO:0000313" key="11">
    <source>
        <dbReference type="Proteomes" id="UP000282460"/>
    </source>
</evidence>
<gene>
    <name evidence="9" type="primary">tatA</name>
    <name evidence="10" type="ORF">D9V28_12045</name>
</gene>
<dbReference type="EMBL" id="RCWJ01000003">
    <property type="protein sequence ID" value="RLQ82830.1"/>
    <property type="molecule type" value="Genomic_DNA"/>
</dbReference>
<evidence type="ECO:0000256" key="1">
    <source>
        <dbReference type="ARBA" id="ARBA00004162"/>
    </source>
</evidence>
<accession>A0A3L7IXB6</accession>
<dbReference type="InterPro" id="IPR003369">
    <property type="entry name" value="TatA/B/E"/>
</dbReference>
<protein>
    <recommendedName>
        <fullName evidence="9">Sec-independent protein translocase protein TatA</fullName>
    </recommendedName>
</protein>
<evidence type="ECO:0000256" key="4">
    <source>
        <dbReference type="ARBA" id="ARBA00022692"/>
    </source>
</evidence>
<feature type="transmembrane region" description="Helical" evidence="9">
    <location>
        <begin position="6"/>
        <end position="24"/>
    </location>
</feature>
<evidence type="ECO:0000256" key="8">
    <source>
        <dbReference type="ARBA" id="ARBA00023136"/>
    </source>
</evidence>
<reference evidence="10 11" key="1">
    <citation type="submission" date="2018-10" db="EMBL/GenBank/DDBJ databases">
        <authorList>
            <person name="Li J."/>
        </authorList>
    </citation>
    <scope>NUCLEOTIDE SEQUENCE [LARGE SCALE GENOMIC DNA]</scope>
    <source>
        <strain evidence="10 11">ZD1-4</strain>
    </source>
</reference>
<comment type="similarity">
    <text evidence="9">Belongs to the TatA/E family.</text>
</comment>
<evidence type="ECO:0000256" key="2">
    <source>
        <dbReference type="ARBA" id="ARBA00022448"/>
    </source>
</evidence>
<evidence type="ECO:0000313" key="10">
    <source>
        <dbReference type="EMBL" id="RLQ82830.1"/>
    </source>
</evidence>
<dbReference type="Pfam" id="PF02416">
    <property type="entry name" value="TatA_B_E"/>
    <property type="match status" value="1"/>
</dbReference>